<sequence>MTSLHMPLPFSQFSPFGAAILASTRFQAGFAGAALRFQMEGLTFWLDRIEKDVAFVGALTGAQAAPDALDVFNDFSAEMITDYARESSRIFAVAAKAAKETETIARGEALRTIEDIAASSVAP</sequence>
<proteinExistence type="predicted"/>
<dbReference type="Proteomes" id="UP001060123">
    <property type="component" value="Plasmid pWSM1592_1"/>
</dbReference>
<organism evidence="1 2">
    <name type="scientific">Rhizobium sullae</name>
    <name type="common">Rhizobium hedysari</name>
    <dbReference type="NCBI Taxonomy" id="50338"/>
    <lineage>
        <taxon>Bacteria</taxon>
        <taxon>Pseudomonadati</taxon>
        <taxon>Pseudomonadota</taxon>
        <taxon>Alphaproteobacteria</taxon>
        <taxon>Hyphomicrobiales</taxon>
        <taxon>Rhizobiaceae</taxon>
        <taxon>Rhizobium/Agrobacterium group</taxon>
        <taxon>Rhizobium</taxon>
    </lineage>
</organism>
<geneLocation type="plasmid" evidence="1 2">
    <name>pWSM1592_1</name>
</geneLocation>
<keyword evidence="2" id="KW-1185">Reference proteome</keyword>
<dbReference type="EMBL" id="CP104144">
    <property type="protein sequence ID" value="UWU17314.1"/>
    <property type="molecule type" value="Genomic_DNA"/>
</dbReference>
<evidence type="ECO:0008006" key="3">
    <source>
        <dbReference type="Google" id="ProtNLM"/>
    </source>
</evidence>
<evidence type="ECO:0000313" key="2">
    <source>
        <dbReference type="Proteomes" id="UP001060123"/>
    </source>
</evidence>
<name>A0ABY5XRR2_RHISU</name>
<keyword evidence="1" id="KW-0614">Plasmid</keyword>
<reference evidence="1" key="1">
    <citation type="submission" date="2022-09" db="EMBL/GenBank/DDBJ databases">
        <title>Australian commercial rhizobial inoculants.</title>
        <authorList>
            <person name="Kohlmeier M.G."/>
            <person name="O'Hara G.W."/>
            <person name="Colombi E."/>
            <person name="Ramsay J.P."/>
            <person name="Terpolilli J."/>
        </authorList>
    </citation>
    <scope>NUCLEOTIDE SEQUENCE</scope>
    <source>
        <strain evidence="1">WSM1592</strain>
        <plasmid evidence="1">pWSM1592_1</plasmid>
    </source>
</reference>
<protein>
    <recommendedName>
        <fullName evidence="3">Phasin protein</fullName>
    </recommendedName>
</protein>
<gene>
    <name evidence="1" type="ORF">N2599_31650</name>
</gene>
<accession>A0ABY5XRR2</accession>
<dbReference type="RefSeq" id="WP_156915240.1">
    <property type="nucleotide sequence ID" value="NZ_CP104144.1"/>
</dbReference>
<evidence type="ECO:0000313" key="1">
    <source>
        <dbReference type="EMBL" id="UWU17314.1"/>
    </source>
</evidence>